<proteinExistence type="predicted"/>
<keyword evidence="2" id="KW-0812">Transmembrane</keyword>
<evidence type="ECO:0000313" key="4">
    <source>
        <dbReference type="EMBL" id="THZ31866.1"/>
    </source>
</evidence>
<feature type="compositionally biased region" description="Basic and acidic residues" evidence="1">
    <location>
        <begin position="289"/>
        <end position="387"/>
    </location>
</feature>
<feature type="region of interest" description="Disordered" evidence="1">
    <location>
        <begin position="440"/>
        <end position="468"/>
    </location>
</feature>
<feature type="compositionally biased region" description="Low complexity" evidence="1">
    <location>
        <begin position="444"/>
        <end position="455"/>
    </location>
</feature>
<reference evidence="5 6" key="1">
    <citation type="submission" date="2018-10" db="EMBL/GenBank/DDBJ databases">
        <title>Fifty Aureobasidium pullulans genomes reveal a recombining polyextremotolerant generalist.</title>
        <authorList>
            <person name="Gostincar C."/>
            <person name="Turk M."/>
            <person name="Zajc J."/>
            <person name="Gunde-Cimerman N."/>
        </authorList>
    </citation>
    <scope>NUCLEOTIDE SEQUENCE [LARGE SCALE GENOMIC DNA]</scope>
    <source>
        <strain evidence="3 6">EXF-10796</strain>
        <strain evidence="4 5">EXF-3863</strain>
    </source>
</reference>
<feature type="transmembrane region" description="Helical" evidence="2">
    <location>
        <begin position="79"/>
        <end position="105"/>
    </location>
</feature>
<dbReference type="Proteomes" id="UP000309076">
    <property type="component" value="Unassembled WGS sequence"/>
</dbReference>
<comment type="caution">
    <text evidence="4">The sequence shown here is derived from an EMBL/GenBank/DDBJ whole genome shotgun (WGS) entry which is preliminary data.</text>
</comment>
<feature type="region of interest" description="Disordered" evidence="1">
    <location>
        <begin position="1"/>
        <end position="20"/>
    </location>
</feature>
<dbReference type="Proteomes" id="UP000308005">
    <property type="component" value="Unassembled WGS sequence"/>
</dbReference>
<evidence type="ECO:0000313" key="6">
    <source>
        <dbReference type="Proteomes" id="UP000309076"/>
    </source>
</evidence>
<organism evidence="4 5">
    <name type="scientific">Aureobasidium pullulans</name>
    <name type="common">Black yeast</name>
    <name type="synonym">Pullularia pullulans</name>
    <dbReference type="NCBI Taxonomy" id="5580"/>
    <lineage>
        <taxon>Eukaryota</taxon>
        <taxon>Fungi</taxon>
        <taxon>Dikarya</taxon>
        <taxon>Ascomycota</taxon>
        <taxon>Pezizomycotina</taxon>
        <taxon>Dothideomycetes</taxon>
        <taxon>Dothideomycetidae</taxon>
        <taxon>Dothideales</taxon>
        <taxon>Saccotheciaceae</taxon>
        <taxon>Aureobasidium</taxon>
    </lineage>
</organism>
<dbReference type="EMBL" id="QZBM01000010">
    <property type="protein sequence ID" value="THZ31866.1"/>
    <property type="molecule type" value="Genomic_DNA"/>
</dbReference>
<feature type="compositionally biased region" description="Pro residues" evidence="1">
    <location>
        <begin position="1"/>
        <end position="13"/>
    </location>
</feature>
<keyword evidence="2" id="KW-1133">Transmembrane helix</keyword>
<sequence>MADNPPPPPPPHGANPKSTSGGLPEGNYDIFIIPPHSAGSGFLYLPSLQPNVNSFAAGFASAVFCYLVWITAIPALGQWLSIIAASGSAGVLLLVAGVGAVAWAFGKSQGESKSQGTQGPPPSGDEDHGTSGADGGSKHSRTHSGPYNTSHSSGSANAHSAPPPRTPQQDYTTPPPRQEYRAPPPPQPECSAPPPQPDYHTPRPPPPEYAAPPPRPAYTAPPPPPPPPQQEAPKPAPPPQSKPSPAQPKAAPPQPKATTTPQPKPAPAAASSSPEPSARSASEAAASWEKAREETRKREEARKKAEELKKLREEALRKKEEAERQARAAAEKVRWEQARAREKEAREREARERDAKDKETKDKDAREREKREREARERIAKDKKEKAAAAAEAAKSPSKPTTPAAKKYERPSAHSYASTETTSAYDARTVISSSTAPSYTETLSSYAPSTSTARTSPPPEYRGPYNTSDPDKIVTKAVYVYTNANPKLPVSQLVSGKANVTDGLVLRLQTEGLFIDDDVRRVPQREWDIKAWSLKSLEKSTINPYCMVRATIRDTDNKRYVFVIPSDQEWKVDVGLSRLRKGPLVRSMGIGSIKAPEMKGLLSDLGWV</sequence>
<dbReference type="AlphaFoldDB" id="A0A4S8YI37"/>
<feature type="compositionally biased region" description="Polar residues" evidence="1">
    <location>
        <begin position="109"/>
        <end position="118"/>
    </location>
</feature>
<dbReference type="PRINTS" id="PR01217">
    <property type="entry name" value="PRICHEXTENSN"/>
</dbReference>
<feature type="transmembrane region" description="Helical" evidence="2">
    <location>
        <begin position="52"/>
        <end position="72"/>
    </location>
</feature>
<evidence type="ECO:0000256" key="2">
    <source>
        <dbReference type="SAM" id="Phobius"/>
    </source>
</evidence>
<keyword evidence="2" id="KW-0472">Membrane</keyword>
<feature type="compositionally biased region" description="Low complexity" evidence="1">
    <location>
        <begin position="256"/>
        <end position="287"/>
    </location>
</feature>
<feature type="compositionally biased region" description="Low complexity" evidence="1">
    <location>
        <begin position="150"/>
        <end position="160"/>
    </location>
</feature>
<feature type="region of interest" description="Disordered" evidence="1">
    <location>
        <begin position="109"/>
        <end position="422"/>
    </location>
</feature>
<accession>A0A4S8YI37</accession>
<evidence type="ECO:0000256" key="1">
    <source>
        <dbReference type="SAM" id="MobiDB-lite"/>
    </source>
</evidence>
<name>A0A4S8YI37_AURPU</name>
<protein>
    <submittedName>
        <fullName evidence="4">Uncharacterized protein</fullName>
    </submittedName>
</protein>
<dbReference type="EMBL" id="QZAM01000014">
    <property type="protein sequence ID" value="THW51548.1"/>
    <property type="molecule type" value="Genomic_DNA"/>
</dbReference>
<evidence type="ECO:0000313" key="5">
    <source>
        <dbReference type="Proteomes" id="UP000308005"/>
    </source>
</evidence>
<evidence type="ECO:0000313" key="3">
    <source>
        <dbReference type="EMBL" id="THW51548.1"/>
    </source>
</evidence>
<feature type="compositionally biased region" description="Pro residues" evidence="1">
    <location>
        <begin position="173"/>
        <end position="255"/>
    </location>
</feature>
<gene>
    <name evidence="4" type="ORF">D6C91_00664</name>
    <name evidence="3" type="ORF">D6D21_01425</name>
</gene>